<evidence type="ECO:0000256" key="1">
    <source>
        <dbReference type="SAM" id="MobiDB-lite"/>
    </source>
</evidence>
<feature type="compositionally biased region" description="Basic and acidic residues" evidence="1">
    <location>
        <begin position="116"/>
        <end position="127"/>
    </location>
</feature>
<dbReference type="Pfam" id="PF17648">
    <property type="entry name" value="Luciferase"/>
    <property type="match status" value="1"/>
</dbReference>
<dbReference type="OrthoDB" id="4321985at2"/>
<sequence length="127" mass="13844">MAAASRAMTQLVSWPDLVVARPSCGTGWALRSVRAEIAHFHSDRSADLHLTAGKIRRFENDLKDLSAIRLVPDSHWVTICLECDADIDLLLTLVSVALHAHQGCPDPGSVPPARCNDQHGGRARDFP</sequence>
<protein>
    <recommendedName>
        <fullName evidence="2">Luciferase domain-containing protein</fullName>
    </recommendedName>
</protein>
<comment type="caution">
    <text evidence="3">The sequence shown here is derived from an EMBL/GenBank/DDBJ whole genome shotgun (WGS) entry which is preliminary data.</text>
</comment>
<accession>A0A5J4LWF2</accession>
<dbReference type="AlphaFoldDB" id="A0A5J4LWF2"/>
<name>A0A5J4LWF2_9ACTN</name>
<dbReference type="GeneID" id="96755912"/>
<dbReference type="InterPro" id="IPR040841">
    <property type="entry name" value="Luciferase_dom"/>
</dbReference>
<organism evidence="3 4">
    <name type="scientific">Streptomyces angustmyceticus</name>
    <dbReference type="NCBI Taxonomy" id="285578"/>
    <lineage>
        <taxon>Bacteria</taxon>
        <taxon>Bacillati</taxon>
        <taxon>Actinomycetota</taxon>
        <taxon>Actinomycetes</taxon>
        <taxon>Kitasatosporales</taxon>
        <taxon>Streptomycetaceae</taxon>
        <taxon>Streptomyces</taxon>
    </lineage>
</organism>
<dbReference type="Proteomes" id="UP000325598">
    <property type="component" value="Unassembled WGS sequence"/>
</dbReference>
<keyword evidence="4" id="KW-1185">Reference proteome</keyword>
<feature type="region of interest" description="Disordered" evidence="1">
    <location>
        <begin position="107"/>
        <end position="127"/>
    </location>
</feature>
<reference evidence="3 4" key="1">
    <citation type="submission" date="2019-10" db="EMBL/GenBank/DDBJ databases">
        <title>Whole genome shotgun sequence of Streptomyces angustmyceticus NBRC 3934.</title>
        <authorList>
            <person name="Hosoyama A."/>
            <person name="Ichikawa N."/>
            <person name="Kimura A."/>
            <person name="Kitahashi Y."/>
            <person name="Komaki H."/>
            <person name="Uohara A."/>
        </authorList>
    </citation>
    <scope>NUCLEOTIDE SEQUENCE [LARGE SCALE GENOMIC DNA]</scope>
    <source>
        <strain evidence="3 4">NBRC 3934</strain>
    </source>
</reference>
<feature type="domain" description="Luciferase" evidence="2">
    <location>
        <begin position="35"/>
        <end position="97"/>
    </location>
</feature>
<evidence type="ECO:0000259" key="2">
    <source>
        <dbReference type="Pfam" id="PF17648"/>
    </source>
</evidence>
<dbReference type="EMBL" id="BLAG01000032">
    <property type="protein sequence ID" value="GES34588.1"/>
    <property type="molecule type" value="Genomic_DNA"/>
</dbReference>
<evidence type="ECO:0000313" key="4">
    <source>
        <dbReference type="Proteomes" id="UP000325598"/>
    </source>
</evidence>
<gene>
    <name evidence="3" type="ORF">San01_70760</name>
</gene>
<proteinExistence type="predicted"/>
<evidence type="ECO:0000313" key="3">
    <source>
        <dbReference type="EMBL" id="GES34588.1"/>
    </source>
</evidence>
<dbReference type="RefSeq" id="WP_086720744.1">
    <property type="nucleotide sequence ID" value="NZ_BLAG01000032.1"/>
</dbReference>